<accession>A0A1C2DR24</accession>
<evidence type="ECO:0000256" key="1">
    <source>
        <dbReference type="SAM" id="MobiDB-lite"/>
    </source>
</evidence>
<dbReference type="AlphaFoldDB" id="A0A1C2DR24"/>
<evidence type="ECO:0000313" key="3">
    <source>
        <dbReference type="Proteomes" id="UP000095143"/>
    </source>
</evidence>
<proteinExistence type="predicted"/>
<keyword evidence="2" id="KW-0255">Endonuclease</keyword>
<dbReference type="EMBL" id="MDEN01000065">
    <property type="protein sequence ID" value="OCX17228.1"/>
    <property type="molecule type" value="Genomic_DNA"/>
</dbReference>
<comment type="caution">
    <text evidence="2">The sequence shown here is derived from an EMBL/GenBank/DDBJ whole genome shotgun (WGS) entry which is preliminary data.</text>
</comment>
<protein>
    <submittedName>
        <fullName evidence="2">AP endonuclease</fullName>
    </submittedName>
</protein>
<dbReference type="Gene3D" id="3.20.20.150">
    <property type="entry name" value="Divalent-metal-dependent TIM barrel enzymes"/>
    <property type="match status" value="1"/>
</dbReference>
<dbReference type="InterPro" id="IPR036237">
    <property type="entry name" value="Xyl_isomerase-like_sf"/>
</dbReference>
<keyword evidence="2" id="KW-0378">Hydrolase</keyword>
<dbReference type="GO" id="GO:0004519">
    <property type="term" value="F:endonuclease activity"/>
    <property type="evidence" value="ECO:0007669"/>
    <property type="project" value="UniProtKB-KW"/>
</dbReference>
<dbReference type="RefSeq" id="WP_065990351.1">
    <property type="nucleotide sequence ID" value="NZ_MDEN01000065.1"/>
</dbReference>
<feature type="region of interest" description="Disordered" evidence="1">
    <location>
        <begin position="254"/>
        <end position="273"/>
    </location>
</feature>
<dbReference type="OrthoDB" id="2237247at2"/>
<organism evidence="2 3">
    <name type="scientific">Pseudomonas graminis</name>
    <dbReference type="NCBI Taxonomy" id="158627"/>
    <lineage>
        <taxon>Bacteria</taxon>
        <taxon>Pseudomonadati</taxon>
        <taxon>Pseudomonadota</taxon>
        <taxon>Gammaproteobacteria</taxon>
        <taxon>Pseudomonadales</taxon>
        <taxon>Pseudomonadaceae</taxon>
        <taxon>Pseudomonas</taxon>
    </lineage>
</organism>
<reference evidence="2 3" key="1">
    <citation type="submission" date="2016-08" db="EMBL/GenBank/DDBJ databases">
        <title>Whole genome sequence of Pseudomonas graminis strain UASWS1507, a potential biological control agent for agriculture.</title>
        <authorList>
            <person name="Crovadore J."/>
            <person name="Calmin G."/>
            <person name="Chablais R."/>
            <person name="Cochard B."/>
            <person name="Lefort F."/>
        </authorList>
    </citation>
    <scope>NUCLEOTIDE SEQUENCE [LARGE SCALE GENOMIC DNA]</scope>
    <source>
        <strain evidence="2 3">UASWS1507</strain>
    </source>
</reference>
<sequence length="273" mass="29918">MTLPSVAISLGAFGADHVRGQGQASFIPLLVNVGVTRIELREELFSPSVDDQDLPALARAIAAHGLECLYSAPLELWLEGDSQPNPGLIPTLERATACGAFWLKVSLGHFGEHCDVAALADRLAPFDVHLLVENDQTEQGGRIEPFVRFFAQITALQMPIGMTFDIGNWRWQEQSARDAAQQLGRYVEYLHCKAITRNGAGKLIAVPPAPADLQAWEQLIQHMPVNLPRAVEYPLQGDDLLQVTREQVALLARLGQSQPTHSNPKETEALSHV</sequence>
<gene>
    <name evidence="2" type="ORF">BBI10_17005</name>
</gene>
<dbReference type="Proteomes" id="UP000095143">
    <property type="component" value="Unassembled WGS sequence"/>
</dbReference>
<keyword evidence="2" id="KW-0540">Nuclease</keyword>
<dbReference type="SUPFAM" id="SSF51658">
    <property type="entry name" value="Xylose isomerase-like"/>
    <property type="match status" value="1"/>
</dbReference>
<feature type="compositionally biased region" description="Basic and acidic residues" evidence="1">
    <location>
        <begin position="263"/>
        <end position="273"/>
    </location>
</feature>
<name>A0A1C2DR24_9PSED</name>
<evidence type="ECO:0000313" key="2">
    <source>
        <dbReference type="EMBL" id="OCX17228.1"/>
    </source>
</evidence>